<dbReference type="AlphaFoldDB" id="A0A915I1I6"/>
<reference evidence="2" key="1">
    <citation type="submission" date="2022-11" db="UniProtKB">
        <authorList>
            <consortium name="WormBaseParasite"/>
        </authorList>
    </citation>
    <scope>IDENTIFICATION</scope>
</reference>
<dbReference type="Proteomes" id="UP000887565">
    <property type="component" value="Unplaced"/>
</dbReference>
<proteinExistence type="predicted"/>
<sequence length="83" mass="9552">MPWPLFMKTRPEYHPSQILTTKPSDDFDLIMECESESGAEQISDPEDSSEVPVDMDYVLDLETELDEIINDEMEIPEVEQSSL</sequence>
<name>A0A915I1I6_ROMCU</name>
<protein>
    <submittedName>
        <fullName evidence="2">Uncharacterized protein</fullName>
    </submittedName>
</protein>
<accession>A0A915I1I6</accession>
<evidence type="ECO:0000313" key="2">
    <source>
        <dbReference type="WBParaSite" id="nRc.2.0.1.t07993-RA"/>
    </source>
</evidence>
<keyword evidence="1" id="KW-1185">Reference proteome</keyword>
<dbReference type="WBParaSite" id="nRc.2.0.1.t07993-RA">
    <property type="protein sequence ID" value="nRc.2.0.1.t07993-RA"/>
    <property type="gene ID" value="nRc.2.0.1.g07993"/>
</dbReference>
<evidence type="ECO:0000313" key="1">
    <source>
        <dbReference type="Proteomes" id="UP000887565"/>
    </source>
</evidence>
<organism evidence="1 2">
    <name type="scientific">Romanomermis culicivorax</name>
    <name type="common">Nematode worm</name>
    <dbReference type="NCBI Taxonomy" id="13658"/>
    <lineage>
        <taxon>Eukaryota</taxon>
        <taxon>Metazoa</taxon>
        <taxon>Ecdysozoa</taxon>
        <taxon>Nematoda</taxon>
        <taxon>Enoplea</taxon>
        <taxon>Dorylaimia</taxon>
        <taxon>Mermithida</taxon>
        <taxon>Mermithoidea</taxon>
        <taxon>Mermithidae</taxon>
        <taxon>Romanomermis</taxon>
    </lineage>
</organism>